<dbReference type="Pfam" id="PF24859">
    <property type="entry name" value="FdhE_central"/>
    <property type="match status" value="1"/>
</dbReference>
<dbReference type="GO" id="GO:0051604">
    <property type="term" value="P:protein maturation"/>
    <property type="evidence" value="ECO:0007669"/>
    <property type="project" value="TreeGrafter"/>
</dbReference>
<gene>
    <name evidence="2" type="primary">fdhE</name>
    <name evidence="2" type="ORF">E5987_10700</name>
</gene>
<dbReference type="EMBL" id="WSRP01000040">
    <property type="protein sequence ID" value="MVX57657.1"/>
    <property type="molecule type" value="Genomic_DNA"/>
</dbReference>
<evidence type="ECO:0000313" key="3">
    <source>
        <dbReference type="Proteomes" id="UP000472580"/>
    </source>
</evidence>
<dbReference type="RefSeq" id="WP_160336074.1">
    <property type="nucleotide sequence ID" value="NZ_WSRP01000040.1"/>
</dbReference>
<dbReference type="GO" id="GO:0008199">
    <property type="term" value="F:ferric iron binding"/>
    <property type="evidence" value="ECO:0007669"/>
    <property type="project" value="TreeGrafter"/>
</dbReference>
<evidence type="ECO:0000313" key="2">
    <source>
        <dbReference type="EMBL" id="MVX57657.1"/>
    </source>
</evidence>
<name>A0A6L6YJ40_9BURK</name>
<keyword evidence="3" id="KW-1185">Reference proteome</keyword>
<dbReference type="PANTHER" id="PTHR37689:SF1">
    <property type="entry name" value="PROTEIN FDHE"/>
    <property type="match status" value="1"/>
</dbReference>
<evidence type="ECO:0000259" key="1">
    <source>
        <dbReference type="Pfam" id="PF24859"/>
    </source>
</evidence>
<dbReference type="SUPFAM" id="SSF144020">
    <property type="entry name" value="FdhE-like"/>
    <property type="match status" value="1"/>
</dbReference>
<dbReference type="CDD" id="cd16341">
    <property type="entry name" value="FdhE"/>
    <property type="match status" value="1"/>
</dbReference>
<proteinExistence type="predicted"/>
<protein>
    <submittedName>
        <fullName evidence="2">Formate dehydrogenase accessory protein FdhE</fullName>
    </submittedName>
</protein>
<sequence length="298" mass="33454">MTESLREKAIEGYLDRDDGVDWMGLMTYANSMFDVRDSIKPNLPVFKFDGEEARRLFNEHFAYLKAHPLIIDPKDFRDNCRLLQKRFIETGVINEPHQIEMLNTLDWDKLSDEAIALAGKDPSELFERASSDLGIDAEDGESQSVLAGLFINIIRAYLKPVGEAMTGALTRLDEVAVRDKPLLCPTCGSVPAISSVSEVAGTQSNERKLFCSCCGTVWPFERVRCAYCGNTNSNKLKYFYADEDPAHRLHACKECGGVMPTVFQNVLKGELDYDIELVAMGVVQNLYEDQIKDQDTEA</sequence>
<accession>A0A6L6YJ40</accession>
<dbReference type="OrthoDB" id="9811074at2"/>
<feature type="domain" description="FdhE central" evidence="1">
    <location>
        <begin position="183"/>
        <end position="222"/>
    </location>
</feature>
<dbReference type="Proteomes" id="UP000472580">
    <property type="component" value="Unassembled WGS sequence"/>
</dbReference>
<dbReference type="PANTHER" id="PTHR37689">
    <property type="entry name" value="PROTEIN FDHE"/>
    <property type="match status" value="1"/>
</dbReference>
<dbReference type="AlphaFoldDB" id="A0A6L6YJ40"/>
<dbReference type="GO" id="GO:0005829">
    <property type="term" value="C:cytosol"/>
    <property type="evidence" value="ECO:0007669"/>
    <property type="project" value="TreeGrafter"/>
</dbReference>
<dbReference type="InterPro" id="IPR024064">
    <property type="entry name" value="FdhE-like_sf"/>
</dbReference>
<dbReference type="Gene3D" id="3.90.1670.10">
    <property type="entry name" value="FdhE-like domain"/>
    <property type="match status" value="1"/>
</dbReference>
<dbReference type="InterPro" id="IPR006452">
    <property type="entry name" value="Formate_DH_accessory"/>
</dbReference>
<reference evidence="2 3" key="1">
    <citation type="submission" date="2019-12" db="EMBL/GenBank/DDBJ databases">
        <title>Microbes associate with the intestines of laboratory mice.</title>
        <authorList>
            <person name="Navarre W."/>
            <person name="Wong E."/>
        </authorList>
    </citation>
    <scope>NUCLEOTIDE SEQUENCE [LARGE SCALE GENOMIC DNA]</scope>
    <source>
        <strain evidence="2 3">NM82_D38</strain>
    </source>
</reference>
<comment type="caution">
    <text evidence="2">The sequence shown here is derived from an EMBL/GenBank/DDBJ whole genome shotgun (WGS) entry which is preliminary data.</text>
</comment>
<dbReference type="InterPro" id="IPR056797">
    <property type="entry name" value="FdhE_central"/>
</dbReference>
<organism evidence="2 3">
    <name type="scientific">Parasutterella muris</name>
    <dbReference type="NCBI Taxonomy" id="2565572"/>
    <lineage>
        <taxon>Bacteria</taxon>
        <taxon>Pseudomonadati</taxon>
        <taxon>Pseudomonadota</taxon>
        <taxon>Betaproteobacteria</taxon>
        <taxon>Burkholderiales</taxon>
        <taxon>Sutterellaceae</taxon>
        <taxon>Parasutterella</taxon>
    </lineage>
</organism>